<accession>A0A7G3G9P2</accession>
<comment type="pathway">
    <text evidence="2 9">Cofactor biosynthesis; adenosylcobalamin biosynthesis.</text>
</comment>
<name>A0A7G3G9P2_9NEIS</name>
<protein>
    <recommendedName>
        <fullName evidence="9">Cobalamin biosynthesis protein CobD</fullName>
    </recommendedName>
</protein>
<keyword evidence="5 9" id="KW-0169">Cobalamin biosynthesis</keyword>
<dbReference type="GO" id="GO:0015420">
    <property type="term" value="F:ABC-type vitamin B12 transporter activity"/>
    <property type="evidence" value="ECO:0007669"/>
    <property type="project" value="UniProtKB-UniRule"/>
</dbReference>
<feature type="transmembrane region" description="Helical" evidence="9">
    <location>
        <begin position="191"/>
        <end position="209"/>
    </location>
</feature>
<dbReference type="InterPro" id="IPR004485">
    <property type="entry name" value="Cobalamin_biosynth_CobD/CbiB"/>
</dbReference>
<evidence type="ECO:0000256" key="1">
    <source>
        <dbReference type="ARBA" id="ARBA00004651"/>
    </source>
</evidence>
<evidence type="ECO:0000256" key="8">
    <source>
        <dbReference type="ARBA" id="ARBA00023136"/>
    </source>
</evidence>
<dbReference type="KEGG" id="ifl:C1H71_10615"/>
<dbReference type="GO" id="GO:0048472">
    <property type="term" value="F:threonine-phosphate decarboxylase activity"/>
    <property type="evidence" value="ECO:0007669"/>
    <property type="project" value="InterPro"/>
</dbReference>
<comment type="caution">
    <text evidence="9">Lacks conserved residue(s) required for the propagation of feature annotation.</text>
</comment>
<evidence type="ECO:0000256" key="4">
    <source>
        <dbReference type="ARBA" id="ARBA00022475"/>
    </source>
</evidence>
<evidence type="ECO:0000256" key="9">
    <source>
        <dbReference type="HAMAP-Rule" id="MF_00024"/>
    </source>
</evidence>
<dbReference type="EMBL" id="CP025781">
    <property type="protein sequence ID" value="QBC43946.1"/>
    <property type="molecule type" value="Genomic_DNA"/>
</dbReference>
<keyword evidence="7 9" id="KW-1133">Transmembrane helix</keyword>
<dbReference type="Pfam" id="PF03186">
    <property type="entry name" value="CobD_Cbib"/>
    <property type="match status" value="1"/>
</dbReference>
<dbReference type="HAMAP" id="MF_00024">
    <property type="entry name" value="CobD_CbiB"/>
    <property type="match status" value="1"/>
</dbReference>
<keyword evidence="4 9" id="KW-1003">Cell membrane</keyword>
<evidence type="ECO:0000256" key="3">
    <source>
        <dbReference type="ARBA" id="ARBA00006263"/>
    </source>
</evidence>
<dbReference type="GO" id="GO:0005886">
    <property type="term" value="C:plasma membrane"/>
    <property type="evidence" value="ECO:0007669"/>
    <property type="project" value="UniProtKB-SubCell"/>
</dbReference>
<feature type="transmembrane region" description="Helical" evidence="9">
    <location>
        <begin position="94"/>
        <end position="114"/>
    </location>
</feature>
<keyword evidence="11" id="KW-1185">Reference proteome</keyword>
<dbReference type="Proteomes" id="UP000515917">
    <property type="component" value="Chromosome"/>
</dbReference>
<comment type="subcellular location">
    <subcellularLocation>
        <location evidence="1 9">Cell membrane</location>
        <topology evidence="1 9">Multi-pass membrane protein</topology>
    </subcellularLocation>
</comment>
<sequence length="346" mass="38001">MLNLNPSHWLFAFALGLLLELCLGEPKRFHPLVGFGWLASWLERRFNLSEKLHATTCRNIPENRHPRMFLSGIKQSRWIPAFAGMTKLWEALNILRGALAWLLLISASLAAFALLKNFTGWWADALALWFALGARSLFEHVRAIARPLSTGDLITARLALSRIVSRNCTELDETGIAKAGLESTLENGADAIFASLFFFALFGGYGVLLHRLANTLDAMWGYKTVRLFHFGRIAARADDVLNFIPARLTALSYVLLGHSRSGFSCWQNQAPLWDSPNAGPVMASGAGALQVSLGGEATYHGEIHSRPQLGCGPVPTAHDLPRGIVLVQKTLALWIALLLGGALWLL</sequence>
<evidence type="ECO:0000313" key="11">
    <source>
        <dbReference type="Proteomes" id="UP000515917"/>
    </source>
</evidence>
<dbReference type="AlphaFoldDB" id="A0A7G3G9P2"/>
<dbReference type="PANTHER" id="PTHR34308">
    <property type="entry name" value="COBALAMIN BIOSYNTHESIS PROTEIN CBIB"/>
    <property type="match status" value="1"/>
</dbReference>
<dbReference type="RefSeq" id="WP_130106507.1">
    <property type="nucleotide sequence ID" value="NZ_CP025781.1"/>
</dbReference>
<organism evidence="10 11">
    <name type="scientific">Iodobacter fluviatilis</name>
    <dbReference type="NCBI Taxonomy" id="537"/>
    <lineage>
        <taxon>Bacteria</taxon>
        <taxon>Pseudomonadati</taxon>
        <taxon>Pseudomonadota</taxon>
        <taxon>Betaproteobacteria</taxon>
        <taxon>Neisseriales</taxon>
        <taxon>Chitinibacteraceae</taxon>
        <taxon>Iodobacter</taxon>
    </lineage>
</organism>
<feature type="transmembrane region" description="Helical" evidence="9">
    <location>
        <begin position="326"/>
        <end position="345"/>
    </location>
</feature>
<evidence type="ECO:0000313" key="10">
    <source>
        <dbReference type="EMBL" id="QBC43946.1"/>
    </source>
</evidence>
<comment type="similarity">
    <text evidence="3 9">Belongs to the CobD/CbiB family.</text>
</comment>
<dbReference type="UniPathway" id="UPA00148"/>
<reference evidence="10 11" key="1">
    <citation type="submission" date="2018-01" db="EMBL/GenBank/DDBJ databases">
        <title>Genome sequence of Iodobacter sp. strain PCH194 isolated from Indian Trans-Himalaya.</title>
        <authorList>
            <person name="Kumar V."/>
            <person name="Thakur V."/>
            <person name="Kumar S."/>
            <person name="Singh D."/>
        </authorList>
    </citation>
    <scope>NUCLEOTIDE SEQUENCE [LARGE SCALE GENOMIC DNA]</scope>
    <source>
        <strain evidence="10 11">PCH194</strain>
    </source>
</reference>
<keyword evidence="8 9" id="KW-0472">Membrane</keyword>
<gene>
    <name evidence="9" type="primary">cobD</name>
    <name evidence="10" type="ORF">C1H71_10615</name>
</gene>
<evidence type="ECO:0000256" key="5">
    <source>
        <dbReference type="ARBA" id="ARBA00022573"/>
    </source>
</evidence>
<keyword evidence="6 9" id="KW-0812">Transmembrane</keyword>
<comment type="function">
    <text evidence="9">Converts cobyric acid to cobinamide by the addition of aminopropanol on the F carboxylic group.</text>
</comment>
<proteinExistence type="inferred from homology"/>
<evidence type="ECO:0000256" key="7">
    <source>
        <dbReference type="ARBA" id="ARBA00022989"/>
    </source>
</evidence>
<evidence type="ECO:0000256" key="6">
    <source>
        <dbReference type="ARBA" id="ARBA00022692"/>
    </source>
</evidence>
<dbReference type="PANTHER" id="PTHR34308:SF1">
    <property type="entry name" value="COBALAMIN BIOSYNTHESIS PROTEIN CBIB"/>
    <property type="match status" value="1"/>
</dbReference>
<dbReference type="GO" id="GO:0009236">
    <property type="term" value="P:cobalamin biosynthetic process"/>
    <property type="evidence" value="ECO:0007669"/>
    <property type="project" value="UniProtKB-UniRule"/>
</dbReference>
<evidence type="ECO:0000256" key="2">
    <source>
        <dbReference type="ARBA" id="ARBA00004953"/>
    </source>
</evidence>